<accession>A0ABW3DBE5</accession>
<dbReference type="EMBL" id="JBHTIU010000039">
    <property type="protein sequence ID" value="MFD0869894.1"/>
    <property type="molecule type" value="Genomic_DNA"/>
</dbReference>
<comment type="caution">
    <text evidence="3">The sequence shown here is derived from an EMBL/GenBank/DDBJ whole genome shotgun (WGS) entry which is preliminary data.</text>
</comment>
<organism evidence="3 4">
    <name type="scientific">Paenibacillus residui</name>
    <dbReference type="NCBI Taxonomy" id="629724"/>
    <lineage>
        <taxon>Bacteria</taxon>
        <taxon>Bacillati</taxon>
        <taxon>Bacillota</taxon>
        <taxon>Bacilli</taxon>
        <taxon>Bacillales</taxon>
        <taxon>Paenibacillaceae</taxon>
        <taxon>Paenibacillus</taxon>
    </lineage>
</organism>
<dbReference type="Pfam" id="PF13115">
    <property type="entry name" value="YtkA"/>
    <property type="match status" value="1"/>
</dbReference>
<protein>
    <submittedName>
        <fullName evidence="3">FixH family protein</fullName>
    </submittedName>
</protein>
<dbReference type="Proteomes" id="UP001597120">
    <property type="component" value="Unassembled WGS sequence"/>
</dbReference>
<evidence type="ECO:0000313" key="4">
    <source>
        <dbReference type="Proteomes" id="UP001597120"/>
    </source>
</evidence>
<dbReference type="RefSeq" id="WP_379288359.1">
    <property type="nucleotide sequence ID" value="NZ_JBHTIU010000039.1"/>
</dbReference>
<evidence type="ECO:0000259" key="2">
    <source>
        <dbReference type="Pfam" id="PF13115"/>
    </source>
</evidence>
<gene>
    <name evidence="3" type="ORF">ACFQ03_12100</name>
</gene>
<reference evidence="4" key="1">
    <citation type="journal article" date="2019" name="Int. J. Syst. Evol. Microbiol.">
        <title>The Global Catalogue of Microorganisms (GCM) 10K type strain sequencing project: providing services to taxonomists for standard genome sequencing and annotation.</title>
        <authorList>
            <consortium name="The Broad Institute Genomics Platform"/>
            <consortium name="The Broad Institute Genome Sequencing Center for Infectious Disease"/>
            <person name="Wu L."/>
            <person name="Ma J."/>
        </authorList>
    </citation>
    <scope>NUCLEOTIDE SEQUENCE [LARGE SCALE GENOMIC DNA]</scope>
    <source>
        <strain evidence="4">CCUG 57263</strain>
    </source>
</reference>
<keyword evidence="4" id="KW-1185">Reference proteome</keyword>
<feature type="chain" id="PRO_5046204035" evidence="1">
    <location>
        <begin position="24"/>
        <end position="129"/>
    </location>
</feature>
<dbReference type="PROSITE" id="PS51257">
    <property type="entry name" value="PROKAR_LIPOPROTEIN"/>
    <property type="match status" value="1"/>
</dbReference>
<proteinExistence type="predicted"/>
<evidence type="ECO:0000256" key="1">
    <source>
        <dbReference type="SAM" id="SignalP"/>
    </source>
</evidence>
<keyword evidence="1" id="KW-0732">Signal</keyword>
<feature type="domain" description="YtkA-like" evidence="2">
    <location>
        <begin position="31"/>
        <end position="108"/>
    </location>
</feature>
<dbReference type="InterPro" id="IPR032693">
    <property type="entry name" value="YtkA-like_dom"/>
</dbReference>
<name>A0ABW3DBE5_9BACL</name>
<evidence type="ECO:0000313" key="3">
    <source>
        <dbReference type="EMBL" id="MFD0869894.1"/>
    </source>
</evidence>
<sequence length="129" mass="14186">MKRSPVVLIAVLLTLLSAGCATVQNNDADSLQPIEVELAPPAQIKAGEQVTLSARVTQNGQDVDDAWEVLFEIWLAGEDEHEMIKGTNQKGGVYSIEKTFDQTGTYYIVSHVTARSMHSMPKKQFEVIP</sequence>
<feature type="signal peptide" evidence="1">
    <location>
        <begin position="1"/>
        <end position="23"/>
    </location>
</feature>